<evidence type="ECO:0000256" key="1">
    <source>
        <dbReference type="ARBA" id="ARBA00022727"/>
    </source>
</evidence>
<keyword evidence="5" id="KW-0808">Transferase</keyword>
<sequence>MTCAAIQWMPTSVAIGRQLAERLGVPGHEIVLHRFPDGELRVTVGPAAPTTIICCSLNDPNEKLIALLFAAEALRRGGARRLVLVAPYLGYMRQDAAFYAGEAISQRAIGDLFAKTVDRVITVEAHLHRTATLNHVFPGIETDNLTAASVIESMLRADTLDPTTLVVGPDTESRPWVSDLAGRLGLAFAVGEKIRRGDRSVQIVFSDPAPLLQRPVVLVDDIVSSGGTLIGCAEALASSGVSSIDAVVIHALFPPELLNEFNRAGIRSLRSTNSVPHPTNAIAMDHILADALRREVVGTSIAENRV</sequence>
<reference evidence="5 6" key="1">
    <citation type="submission" date="2024-07" db="EMBL/GenBank/DDBJ databases">
        <title>Genomic Encyclopedia of Type Strains, Phase V (KMG-V): Genome sequencing to study the core and pangenomes of soil and plant-associated prokaryotes.</title>
        <authorList>
            <person name="Whitman W."/>
        </authorList>
    </citation>
    <scope>NUCLEOTIDE SEQUENCE [LARGE SCALE GENOMIC DNA]</scope>
    <source>
        <strain evidence="5 6">USDA 415</strain>
    </source>
</reference>
<dbReference type="EC" id="2.7.6.1" evidence="5"/>
<feature type="domain" description="Ribose-phosphate pyrophosphokinase N-terminal" evidence="4">
    <location>
        <begin position="14"/>
        <end position="114"/>
    </location>
</feature>
<dbReference type="CDD" id="cd06223">
    <property type="entry name" value="PRTases_typeI"/>
    <property type="match status" value="1"/>
</dbReference>
<dbReference type="SMART" id="SM01400">
    <property type="entry name" value="Pribosyltran_N"/>
    <property type="match status" value="1"/>
</dbReference>
<gene>
    <name evidence="5" type="ORF">ABIF29_007886</name>
</gene>
<dbReference type="Proteomes" id="UP001565471">
    <property type="component" value="Unassembled WGS sequence"/>
</dbReference>
<evidence type="ECO:0000256" key="2">
    <source>
        <dbReference type="RuleBase" id="RU004324"/>
    </source>
</evidence>
<evidence type="ECO:0000259" key="4">
    <source>
        <dbReference type="Pfam" id="PF13793"/>
    </source>
</evidence>
<dbReference type="InterPro" id="IPR000836">
    <property type="entry name" value="PRTase_dom"/>
</dbReference>
<dbReference type="Pfam" id="PF13793">
    <property type="entry name" value="Pribosyltran_N"/>
    <property type="match status" value="1"/>
</dbReference>
<dbReference type="SUPFAM" id="SSF53271">
    <property type="entry name" value="PRTase-like"/>
    <property type="match status" value="2"/>
</dbReference>
<dbReference type="Pfam" id="PF00156">
    <property type="entry name" value="Pribosyltran"/>
    <property type="match status" value="1"/>
</dbReference>
<dbReference type="InterPro" id="IPR029057">
    <property type="entry name" value="PRTase-like"/>
</dbReference>
<dbReference type="InterPro" id="IPR005946">
    <property type="entry name" value="Rib-P_diPkinase"/>
</dbReference>
<name>A0ABV4FC72_BRAEL</name>
<comment type="similarity">
    <text evidence="2">Belongs to the ribose-phosphate pyrophosphokinase family.</text>
</comment>
<protein>
    <submittedName>
        <fullName evidence="5">Ribose-phosphate pyrophosphokinase</fullName>
        <ecNumber evidence="5">2.7.6.1</ecNumber>
    </submittedName>
</protein>
<dbReference type="RefSeq" id="WP_018269023.1">
    <property type="nucleotide sequence ID" value="NZ_BJNL01000088.1"/>
</dbReference>
<evidence type="ECO:0000259" key="3">
    <source>
        <dbReference type="Pfam" id="PF00156"/>
    </source>
</evidence>
<keyword evidence="6" id="KW-1185">Reference proteome</keyword>
<comment type="caution">
    <text evidence="5">The sequence shown here is derived from an EMBL/GenBank/DDBJ whole genome shotgun (WGS) entry which is preliminary data.</text>
</comment>
<dbReference type="NCBIfam" id="TIGR01251">
    <property type="entry name" value="ribP_PPkin"/>
    <property type="match status" value="1"/>
</dbReference>
<proteinExistence type="inferred from homology"/>
<accession>A0ABV4FC72</accession>
<evidence type="ECO:0000313" key="6">
    <source>
        <dbReference type="Proteomes" id="UP001565471"/>
    </source>
</evidence>
<organism evidence="5 6">
    <name type="scientific">Bradyrhizobium elkanii</name>
    <dbReference type="NCBI Taxonomy" id="29448"/>
    <lineage>
        <taxon>Bacteria</taxon>
        <taxon>Pseudomonadati</taxon>
        <taxon>Pseudomonadota</taxon>
        <taxon>Alphaproteobacteria</taxon>
        <taxon>Hyphomicrobiales</taxon>
        <taxon>Nitrobacteraceae</taxon>
        <taxon>Bradyrhizobium</taxon>
    </lineage>
</organism>
<dbReference type="PANTHER" id="PTHR10210">
    <property type="entry name" value="RIBOSE-PHOSPHATE DIPHOSPHOKINASE FAMILY MEMBER"/>
    <property type="match status" value="1"/>
</dbReference>
<dbReference type="PANTHER" id="PTHR10210:SF41">
    <property type="entry name" value="RIBOSE-PHOSPHATE PYROPHOSPHOKINASE 1, CHLOROPLASTIC"/>
    <property type="match status" value="1"/>
</dbReference>
<keyword evidence="1 2" id="KW-0545">Nucleotide biosynthesis</keyword>
<dbReference type="Gene3D" id="3.40.50.2020">
    <property type="match status" value="2"/>
</dbReference>
<dbReference type="NCBIfam" id="NF005537">
    <property type="entry name" value="PRK07199.1"/>
    <property type="match status" value="1"/>
</dbReference>
<dbReference type="InterPro" id="IPR029099">
    <property type="entry name" value="Pribosyltran_N"/>
</dbReference>
<feature type="domain" description="Phosphoribosyltransferase" evidence="3">
    <location>
        <begin position="164"/>
        <end position="250"/>
    </location>
</feature>
<dbReference type="GeneID" id="92950892"/>
<evidence type="ECO:0000313" key="5">
    <source>
        <dbReference type="EMBL" id="MEY9321087.1"/>
    </source>
</evidence>
<dbReference type="GO" id="GO:0004749">
    <property type="term" value="F:ribose phosphate diphosphokinase activity"/>
    <property type="evidence" value="ECO:0007669"/>
    <property type="project" value="UniProtKB-EC"/>
</dbReference>
<dbReference type="EMBL" id="JBGBZA010000002">
    <property type="protein sequence ID" value="MEY9321087.1"/>
    <property type="molecule type" value="Genomic_DNA"/>
</dbReference>